<name>A0AAD5DJD2_9CHLO</name>
<protein>
    <submittedName>
        <fullName evidence="1">Uncharacterized protein</fullName>
    </submittedName>
</protein>
<dbReference type="Proteomes" id="UP001205105">
    <property type="component" value="Unassembled WGS sequence"/>
</dbReference>
<comment type="caution">
    <text evidence="1">The sequence shown here is derived from an EMBL/GenBank/DDBJ whole genome shotgun (WGS) entry which is preliminary data.</text>
</comment>
<sequence length="168" mass="18021">MQPKTVALLVGVPIGLYVVPASYQVYGAKKEESRIEGQVVAEKAAAAKAVAAQQREEAAIRGFEQAVEARRADVETVDAELAVVQQRLGELQELRTLRLKEAAEAQDALEQSKAKLVAVVQDARRHEQAATAAQAALAEAHAKALAAKRGLNNPLEHPLVRAFRSRAG</sequence>
<dbReference type="AlphaFoldDB" id="A0AAD5DJD2"/>
<evidence type="ECO:0000313" key="2">
    <source>
        <dbReference type="Proteomes" id="UP001205105"/>
    </source>
</evidence>
<evidence type="ECO:0000313" key="1">
    <source>
        <dbReference type="EMBL" id="KAI7837433.1"/>
    </source>
</evidence>
<gene>
    <name evidence="1" type="ORF">COHA_008745</name>
</gene>
<reference evidence="1" key="1">
    <citation type="submission" date="2020-11" db="EMBL/GenBank/DDBJ databases">
        <title>Chlorella ohadii genome sequencing and assembly.</title>
        <authorList>
            <person name="Murik O."/>
            <person name="Treves H."/>
            <person name="Kedem I."/>
            <person name="Shotland Y."/>
            <person name="Kaplan A."/>
        </authorList>
    </citation>
    <scope>NUCLEOTIDE SEQUENCE</scope>
    <source>
        <strain evidence="1">1</strain>
    </source>
</reference>
<dbReference type="EMBL" id="JADXDR010000153">
    <property type="protein sequence ID" value="KAI7837433.1"/>
    <property type="molecule type" value="Genomic_DNA"/>
</dbReference>
<keyword evidence="2" id="KW-1185">Reference proteome</keyword>
<accession>A0AAD5DJD2</accession>
<proteinExistence type="predicted"/>
<organism evidence="1 2">
    <name type="scientific">Chlorella ohadii</name>
    <dbReference type="NCBI Taxonomy" id="2649997"/>
    <lineage>
        <taxon>Eukaryota</taxon>
        <taxon>Viridiplantae</taxon>
        <taxon>Chlorophyta</taxon>
        <taxon>core chlorophytes</taxon>
        <taxon>Trebouxiophyceae</taxon>
        <taxon>Chlorellales</taxon>
        <taxon>Chlorellaceae</taxon>
        <taxon>Chlorella clade</taxon>
        <taxon>Chlorella</taxon>
    </lineage>
</organism>